<gene>
    <name evidence="2" type="ORF">J2Z82_000809</name>
</gene>
<dbReference type="CDD" id="cd07432">
    <property type="entry name" value="PHP_HisPPase"/>
    <property type="match status" value="1"/>
</dbReference>
<organism evidence="2 3">
    <name type="scientific">Virgibacillus litoralis</name>
    <dbReference type="NCBI Taxonomy" id="578221"/>
    <lineage>
        <taxon>Bacteria</taxon>
        <taxon>Bacillati</taxon>
        <taxon>Bacillota</taxon>
        <taxon>Bacilli</taxon>
        <taxon>Bacillales</taxon>
        <taxon>Bacillaceae</taxon>
        <taxon>Virgibacillus</taxon>
    </lineage>
</organism>
<dbReference type="PANTHER" id="PTHR42924">
    <property type="entry name" value="EXONUCLEASE"/>
    <property type="match status" value="1"/>
</dbReference>
<dbReference type="Proteomes" id="UP001519328">
    <property type="component" value="Unassembled WGS sequence"/>
</dbReference>
<dbReference type="NCBIfam" id="NF038032">
    <property type="entry name" value="CehA_McbA_metalo"/>
    <property type="match status" value="1"/>
</dbReference>
<dbReference type="RefSeq" id="WP_209479484.1">
    <property type="nucleotide sequence ID" value="NZ_JAGGKK010000003.1"/>
</dbReference>
<accession>A0ABS4HAF1</accession>
<name>A0ABS4HAF1_9BACI</name>
<dbReference type="InterPro" id="IPR003141">
    <property type="entry name" value="Pol/His_phosphatase_N"/>
</dbReference>
<reference evidence="2 3" key="1">
    <citation type="submission" date="2021-03" db="EMBL/GenBank/DDBJ databases">
        <title>Genomic Encyclopedia of Type Strains, Phase IV (KMG-IV): sequencing the most valuable type-strain genomes for metagenomic binning, comparative biology and taxonomic classification.</title>
        <authorList>
            <person name="Goeker M."/>
        </authorList>
    </citation>
    <scope>NUCLEOTIDE SEQUENCE [LARGE SCALE GENOMIC DNA]</scope>
    <source>
        <strain evidence="2 3">DSM 21085</strain>
    </source>
</reference>
<proteinExistence type="predicted"/>
<dbReference type="InterPro" id="IPR016195">
    <property type="entry name" value="Pol/histidinol_Pase-like"/>
</dbReference>
<keyword evidence="3" id="KW-1185">Reference proteome</keyword>
<dbReference type="EMBL" id="JAGGKK010000003">
    <property type="protein sequence ID" value="MBP1947880.1"/>
    <property type="molecule type" value="Genomic_DNA"/>
</dbReference>
<dbReference type="SMART" id="SM00481">
    <property type="entry name" value="POLIIIAc"/>
    <property type="match status" value="1"/>
</dbReference>
<evidence type="ECO:0000313" key="2">
    <source>
        <dbReference type="EMBL" id="MBP1947880.1"/>
    </source>
</evidence>
<dbReference type="SUPFAM" id="SSF89550">
    <property type="entry name" value="PHP domain-like"/>
    <property type="match status" value="1"/>
</dbReference>
<evidence type="ECO:0000259" key="1">
    <source>
        <dbReference type="SMART" id="SM00481"/>
    </source>
</evidence>
<dbReference type="InterPro" id="IPR052018">
    <property type="entry name" value="PHP_domain"/>
</dbReference>
<feature type="domain" description="Polymerase/histidinol phosphatase N-terminal" evidence="1">
    <location>
        <begin position="129"/>
        <end position="191"/>
    </location>
</feature>
<evidence type="ECO:0000313" key="3">
    <source>
        <dbReference type="Proteomes" id="UP001519328"/>
    </source>
</evidence>
<dbReference type="PANTHER" id="PTHR42924:SF3">
    <property type="entry name" value="POLYMERASE_HISTIDINOL PHOSPHATASE N-TERMINAL DOMAIN-CONTAINING PROTEIN"/>
    <property type="match status" value="1"/>
</dbReference>
<protein>
    <recommendedName>
        <fullName evidence="1">Polymerase/histidinol phosphatase N-terminal domain-containing protein</fullName>
    </recommendedName>
</protein>
<comment type="caution">
    <text evidence="2">The sequence shown here is derived from an EMBL/GenBank/DDBJ whole genome shotgun (WGS) entry which is preliminary data.</text>
</comment>
<dbReference type="Gene3D" id="3.20.20.140">
    <property type="entry name" value="Metal-dependent hydrolases"/>
    <property type="match status" value="1"/>
</dbReference>
<sequence>MGKNQDGLNVEILTRVITPDEQGQYLEIEFNVPKGTEQIKVTMDAQSEKDSVNVIDLGVKDPYRTRGWSGGARTEFFVSKSKATPGYLHGELHEGKWAVMLGTYKVAPSSCEVILTVEFTPHQYRWLRGDLHVHSVHSDGKYTLRENAEFAKTKKLDFMGLTDHNTSSQNYSYPRETEVLFIPGMELTTNKGHLNLYGVKDPLLDFRVNTMEELHSRLKEARDKGATISLNHPHCSNTGWEWEWDFDYDWVEVWNGPWREDNKNALEWWHNQLVSGRRLVAVGGSDTHRPDPYVKHGMPTTWVYGDSLTTSGILQAIDTGHVVLSYAPDGPFINLTNGTCMVGDVSNQLDKKVNLVVSQVEIGDVIKVYSNKGVEIEEKVSEEQDHVEMSFDVNSKAFYRVEVWRYFPQAKQNMLAALSNPIYFENQ</sequence>